<keyword evidence="6 9" id="KW-0378">Hydrolase</keyword>
<dbReference type="PANTHER" id="PTHR33695">
    <property type="entry name" value="LIPOPROTEIN SIGNAL PEPTIDASE"/>
    <property type="match status" value="1"/>
</dbReference>
<dbReference type="EMBL" id="CP133721">
    <property type="protein sequence ID" value="WMW77749.1"/>
    <property type="molecule type" value="Genomic_DNA"/>
</dbReference>
<evidence type="ECO:0000256" key="10">
    <source>
        <dbReference type="RuleBase" id="RU004181"/>
    </source>
</evidence>
<comment type="catalytic activity">
    <reaction evidence="9">
        <text>Release of signal peptides from bacterial membrane prolipoproteins. Hydrolyzes -Xaa-Yaa-Zaa-|-(S,diacylglyceryl)Cys-, in which Xaa is hydrophobic (preferably Leu), and Yaa (Ala or Ser) and Zaa (Gly or Ala) have small, neutral side chains.</text>
        <dbReference type="EC" id="3.4.23.36"/>
    </reaction>
</comment>
<accession>A0ABY9RAC4</accession>
<evidence type="ECO:0000313" key="11">
    <source>
        <dbReference type="EMBL" id="WMW77749.1"/>
    </source>
</evidence>
<keyword evidence="2 9" id="KW-1003">Cell membrane</keyword>
<evidence type="ECO:0000256" key="4">
    <source>
        <dbReference type="ARBA" id="ARBA00022692"/>
    </source>
</evidence>
<protein>
    <recommendedName>
        <fullName evidence="9">Lipoprotein signal peptidase</fullName>
        <ecNumber evidence="9">3.4.23.36</ecNumber>
    </recommendedName>
    <alternativeName>
        <fullName evidence="9">Prolipoprotein signal peptidase</fullName>
    </alternativeName>
    <alternativeName>
        <fullName evidence="9">Signal peptidase II</fullName>
        <shortName evidence="9">SPase II</shortName>
    </alternativeName>
</protein>
<comment type="caution">
    <text evidence="9">Lacks conserved residue(s) required for the propagation of feature annotation.</text>
</comment>
<keyword evidence="11" id="KW-0449">Lipoprotein</keyword>
<evidence type="ECO:0000256" key="6">
    <source>
        <dbReference type="ARBA" id="ARBA00022801"/>
    </source>
</evidence>
<keyword evidence="12" id="KW-1185">Reference proteome</keyword>
<organism evidence="11 12">
    <name type="scientific">Flavobacterium nakdongensis</name>
    <dbReference type="NCBI Taxonomy" id="3073563"/>
    <lineage>
        <taxon>Bacteria</taxon>
        <taxon>Pseudomonadati</taxon>
        <taxon>Bacteroidota</taxon>
        <taxon>Flavobacteriia</taxon>
        <taxon>Flavobacteriales</taxon>
        <taxon>Flavobacteriaceae</taxon>
        <taxon>Flavobacterium</taxon>
    </lineage>
</organism>
<dbReference type="InterPro" id="IPR001872">
    <property type="entry name" value="Peptidase_A8"/>
</dbReference>
<feature type="transmembrane region" description="Helical" evidence="9">
    <location>
        <begin position="172"/>
        <end position="191"/>
    </location>
</feature>
<keyword evidence="3 9" id="KW-0645">Protease</keyword>
<feature type="active site" evidence="9">
    <location>
        <position position="144"/>
    </location>
</feature>
<keyword evidence="7 9" id="KW-1133">Transmembrane helix</keyword>
<dbReference type="HAMAP" id="MF_00161">
    <property type="entry name" value="LspA"/>
    <property type="match status" value="1"/>
</dbReference>
<dbReference type="GO" id="GO:0004190">
    <property type="term" value="F:aspartic-type endopeptidase activity"/>
    <property type="evidence" value="ECO:0007669"/>
    <property type="project" value="UniProtKB-EC"/>
</dbReference>
<dbReference type="Proteomes" id="UP001180481">
    <property type="component" value="Chromosome"/>
</dbReference>
<reference evidence="11" key="1">
    <citation type="submission" date="2023-09" db="EMBL/GenBank/DDBJ databases">
        <title>Flavobacterium sp. 20NA77.7 isolated from freshwater.</title>
        <authorList>
            <person name="Le V."/>
            <person name="Ko S.-R."/>
            <person name="Ahn C.-Y."/>
            <person name="Oh H.-M."/>
        </authorList>
    </citation>
    <scope>NUCLEOTIDE SEQUENCE</scope>
    <source>
        <strain evidence="11">20NA77.7</strain>
    </source>
</reference>
<gene>
    <name evidence="9" type="primary">lspA</name>
    <name evidence="11" type="ORF">RF683_09675</name>
</gene>
<evidence type="ECO:0000256" key="8">
    <source>
        <dbReference type="ARBA" id="ARBA00023136"/>
    </source>
</evidence>
<dbReference type="NCBIfam" id="NF011369">
    <property type="entry name" value="PRK14788.1"/>
    <property type="match status" value="1"/>
</dbReference>
<keyword evidence="4 9" id="KW-0812">Transmembrane</keyword>
<feature type="transmembrane region" description="Helical" evidence="9">
    <location>
        <begin position="63"/>
        <end position="81"/>
    </location>
</feature>
<evidence type="ECO:0000256" key="1">
    <source>
        <dbReference type="ARBA" id="ARBA00006139"/>
    </source>
</evidence>
<dbReference type="EC" id="3.4.23.36" evidence="9"/>
<feature type="transmembrane region" description="Helical" evidence="9">
    <location>
        <begin position="93"/>
        <end position="116"/>
    </location>
</feature>
<dbReference type="RefSeq" id="WP_309532084.1">
    <property type="nucleotide sequence ID" value="NZ_CP133721.1"/>
</dbReference>
<dbReference type="Pfam" id="PF01252">
    <property type="entry name" value="Peptidase_A8"/>
    <property type="match status" value="1"/>
</dbReference>
<keyword evidence="5 9" id="KW-0064">Aspartyl protease</keyword>
<comment type="pathway">
    <text evidence="9">Protein modification; lipoprotein biosynthesis (signal peptide cleavage).</text>
</comment>
<dbReference type="PRINTS" id="PR00781">
    <property type="entry name" value="LIPOSIGPTASE"/>
</dbReference>
<comment type="similarity">
    <text evidence="1 9 10">Belongs to the peptidase A8 family.</text>
</comment>
<evidence type="ECO:0000256" key="5">
    <source>
        <dbReference type="ARBA" id="ARBA00022750"/>
    </source>
</evidence>
<sequence length="198" mass="22525">MSIKKAYLFVFLILLIDQASKVYVKTNFKMFDEVTVFDWFQIKFIENEGMAWGIELPGDYGKLFLTLFRIVAVGGIIWWLWDSVKKNASNYLRVAIVLILAGAIGNIIDSVFYGVIFNESTTQQVATIFSDQPYGTAFHGKVVDMFYFPIWRGVLPSWIPIWGGQEASFFNAIFNVADFAISTGFGILLVFNKKCFQS</sequence>
<evidence type="ECO:0000256" key="9">
    <source>
        <dbReference type="HAMAP-Rule" id="MF_00161"/>
    </source>
</evidence>
<evidence type="ECO:0000256" key="7">
    <source>
        <dbReference type="ARBA" id="ARBA00022989"/>
    </source>
</evidence>
<name>A0ABY9RAC4_9FLAO</name>
<proteinExistence type="inferred from homology"/>
<feature type="active site" evidence="9">
    <location>
        <position position="178"/>
    </location>
</feature>
<evidence type="ECO:0000256" key="2">
    <source>
        <dbReference type="ARBA" id="ARBA00022475"/>
    </source>
</evidence>
<dbReference type="PANTHER" id="PTHR33695:SF1">
    <property type="entry name" value="LIPOPROTEIN SIGNAL PEPTIDASE"/>
    <property type="match status" value="1"/>
</dbReference>
<evidence type="ECO:0000256" key="3">
    <source>
        <dbReference type="ARBA" id="ARBA00022670"/>
    </source>
</evidence>
<comment type="function">
    <text evidence="9">This protein specifically catalyzes the removal of signal peptides from prolipoproteins.</text>
</comment>
<comment type="subcellular location">
    <subcellularLocation>
        <location evidence="9">Cell membrane</location>
        <topology evidence="9">Multi-pass membrane protein</topology>
    </subcellularLocation>
</comment>
<keyword evidence="8 9" id="KW-0472">Membrane</keyword>
<evidence type="ECO:0000313" key="12">
    <source>
        <dbReference type="Proteomes" id="UP001180481"/>
    </source>
</evidence>